<evidence type="ECO:0000256" key="6">
    <source>
        <dbReference type="ARBA" id="ARBA00023267"/>
    </source>
</evidence>
<reference evidence="11 12" key="1">
    <citation type="submission" date="2016-12" db="EMBL/GenBank/DDBJ databases">
        <authorList>
            <person name="Song W.-J."/>
            <person name="Kurnit D.M."/>
        </authorList>
    </citation>
    <scope>NUCLEOTIDE SEQUENCE [LARGE SCALE GENOMIC DNA]</scope>
    <source>
        <strain evidence="11 12">DSM 18488</strain>
    </source>
</reference>
<dbReference type="Gene3D" id="3.30.470.20">
    <property type="entry name" value="ATP-grasp fold, B domain"/>
    <property type="match status" value="1"/>
</dbReference>
<dbReference type="OrthoDB" id="9769961at2"/>
<dbReference type="Pfam" id="PF00289">
    <property type="entry name" value="Biotin_carb_N"/>
    <property type="match status" value="1"/>
</dbReference>
<dbReference type="PANTHER" id="PTHR18866">
    <property type="entry name" value="CARBOXYLASE:PYRUVATE/ACETYL-COA/PROPIONYL-COA CARBOXYLASE"/>
    <property type="match status" value="1"/>
</dbReference>
<dbReference type="FunFam" id="3.30.470.20:FF:000028">
    <property type="entry name" value="Methylcrotonoyl-CoA carboxylase subunit alpha, mitochondrial"/>
    <property type="match status" value="1"/>
</dbReference>
<feature type="domain" description="Biotin carboxylation" evidence="10">
    <location>
        <begin position="1"/>
        <end position="446"/>
    </location>
</feature>
<keyword evidence="12" id="KW-1185">Reference proteome</keyword>
<dbReference type="CDD" id="cd06850">
    <property type="entry name" value="biotinyl_domain"/>
    <property type="match status" value="1"/>
</dbReference>
<dbReference type="GO" id="GO:0046872">
    <property type="term" value="F:metal ion binding"/>
    <property type="evidence" value="ECO:0007669"/>
    <property type="project" value="InterPro"/>
</dbReference>
<dbReference type="PROSITE" id="PS00867">
    <property type="entry name" value="CPSASE_2"/>
    <property type="match status" value="1"/>
</dbReference>
<feature type="domain" description="Lipoyl-binding" evidence="8">
    <location>
        <begin position="585"/>
        <end position="668"/>
    </location>
</feature>
<evidence type="ECO:0000259" key="9">
    <source>
        <dbReference type="PROSITE" id="PS50975"/>
    </source>
</evidence>
<dbReference type="InterPro" id="IPR011761">
    <property type="entry name" value="ATP-grasp"/>
</dbReference>
<dbReference type="Pfam" id="PF02786">
    <property type="entry name" value="CPSase_L_D2"/>
    <property type="match status" value="1"/>
</dbReference>
<dbReference type="Pfam" id="PF00364">
    <property type="entry name" value="Biotin_lipoyl"/>
    <property type="match status" value="1"/>
</dbReference>
<dbReference type="PROSITE" id="PS50968">
    <property type="entry name" value="BIOTINYL_LIPOYL"/>
    <property type="match status" value="1"/>
</dbReference>
<dbReference type="GO" id="GO:0016874">
    <property type="term" value="F:ligase activity"/>
    <property type="evidence" value="ECO:0007669"/>
    <property type="project" value="UniProtKB-KW"/>
</dbReference>
<dbReference type="RefSeq" id="WP_073615185.1">
    <property type="nucleotide sequence ID" value="NZ_FRFE01000021.1"/>
</dbReference>
<dbReference type="PROSITE" id="PS50979">
    <property type="entry name" value="BC"/>
    <property type="match status" value="1"/>
</dbReference>
<dbReference type="FunFam" id="3.40.50.20:FF:000010">
    <property type="entry name" value="Propionyl-CoA carboxylase subunit alpha"/>
    <property type="match status" value="1"/>
</dbReference>
<proteinExistence type="predicted"/>
<evidence type="ECO:0000259" key="10">
    <source>
        <dbReference type="PROSITE" id="PS50979"/>
    </source>
</evidence>
<evidence type="ECO:0000256" key="3">
    <source>
        <dbReference type="ARBA" id="ARBA00022741"/>
    </source>
</evidence>
<evidence type="ECO:0000313" key="11">
    <source>
        <dbReference type="EMBL" id="SHO50975.1"/>
    </source>
</evidence>
<evidence type="ECO:0000259" key="8">
    <source>
        <dbReference type="PROSITE" id="PS50968"/>
    </source>
</evidence>
<dbReference type="SUPFAM" id="SSF51246">
    <property type="entry name" value="Rudiment single hybrid motif"/>
    <property type="match status" value="1"/>
</dbReference>
<evidence type="ECO:0000256" key="7">
    <source>
        <dbReference type="PROSITE-ProRule" id="PRU00409"/>
    </source>
</evidence>
<keyword evidence="4 7" id="KW-0067">ATP-binding</keyword>
<dbReference type="InterPro" id="IPR016185">
    <property type="entry name" value="PreATP-grasp_dom_sf"/>
</dbReference>
<dbReference type="PROSITE" id="PS50975">
    <property type="entry name" value="ATP_GRASP"/>
    <property type="match status" value="1"/>
</dbReference>
<evidence type="ECO:0000256" key="2">
    <source>
        <dbReference type="ARBA" id="ARBA00022598"/>
    </source>
</evidence>
<keyword evidence="6" id="KW-0092">Biotin</keyword>
<dbReference type="FunFam" id="2.40.50.100:FF:000003">
    <property type="entry name" value="Acetyl-CoA carboxylase biotin carboxyl carrier protein"/>
    <property type="match status" value="1"/>
</dbReference>
<dbReference type="InterPro" id="IPR011054">
    <property type="entry name" value="Rudment_hybrid_motif"/>
</dbReference>
<evidence type="ECO:0000256" key="1">
    <source>
        <dbReference type="ARBA" id="ARBA00001953"/>
    </source>
</evidence>
<dbReference type="SUPFAM" id="SSF56059">
    <property type="entry name" value="Glutathione synthetase ATP-binding domain-like"/>
    <property type="match status" value="1"/>
</dbReference>
<dbReference type="InterPro" id="IPR011053">
    <property type="entry name" value="Single_hybrid_motif"/>
</dbReference>
<dbReference type="Proteomes" id="UP000184603">
    <property type="component" value="Unassembled WGS sequence"/>
</dbReference>
<gene>
    <name evidence="11" type="ORF">SAMN02745220_03737</name>
</gene>
<accession>A0A1M7YEC3</accession>
<dbReference type="Pfam" id="PF02785">
    <property type="entry name" value="Biotin_carb_C"/>
    <property type="match status" value="1"/>
</dbReference>
<dbReference type="InterPro" id="IPR005479">
    <property type="entry name" value="CPAse_ATP-bd"/>
</dbReference>
<dbReference type="STRING" id="1121416.SAMN02745220_03737"/>
<dbReference type="EMBL" id="FRFE01000021">
    <property type="protein sequence ID" value="SHO50975.1"/>
    <property type="molecule type" value="Genomic_DNA"/>
</dbReference>
<keyword evidence="2" id="KW-0436">Ligase</keyword>
<dbReference type="PANTHER" id="PTHR18866:SF33">
    <property type="entry name" value="METHYLCROTONOYL-COA CARBOXYLASE SUBUNIT ALPHA, MITOCHONDRIAL-RELATED"/>
    <property type="match status" value="1"/>
</dbReference>
<keyword evidence="5" id="KW-0809">Transit peptide</keyword>
<dbReference type="PROSITE" id="PS00866">
    <property type="entry name" value="CPSASE_1"/>
    <property type="match status" value="1"/>
</dbReference>
<dbReference type="InterPro" id="IPR005482">
    <property type="entry name" value="Biotin_COase_C"/>
</dbReference>
<evidence type="ECO:0000256" key="4">
    <source>
        <dbReference type="ARBA" id="ARBA00022840"/>
    </source>
</evidence>
<sequence length="670" mass="74050">MFTKILIANRGEIAVRVIRSCRAMGITTVAVYSEPDFRSQHVLLADEAVLVGTARPGESYLVIERIIEAALSTGCEAIHPGYGFLSENPLFAEKVSAAGLVFIGPPPSVISAMGDKIAAKKLAIAANVPTVPGYSEPVVSLDEALAATATVGFPILLKPAAGGGGKGMRIVERKEEMASALQLCQQETRKSFGDERIFVERYITKPRHIEIQLIADQHGNVVHLGERECSIQRRYQKIVEESPSCALSPELREKMGSLACELARTAGYVNAGTVEFILDEDGSFYFLEMNTRLQVEHPVTELVNGLDLVELQLKVAAGEPLPFTQKDITLKGWAIEVRVCAEDARRGFVPSVGLITRYAEPRGQHVRVDSGVEAGSTISVFYDPMLAKVITWGSNREEARKRMVQALNGYHIEGVSTNIDFANQVLTHPVFISGEISTAFIPTYLPAEDGGPPPSRETLHYMALATTLIYHLRETLVQQSLLPLKSTVGVSSPEKRQFSYVAKSDTDIFPILLENNDGKLQWRIEIEDRSYTVLTPPLEYYRRRLKLTINDESSYFRLKYNGNFIEAAHNGVCRNFEIYNPREWEVAQFMPPPATKKRDNILDCPMPGLVVDVRVKAGERVYRGQELIILESMKMESAVSAPNDGVIETVNVQPGDAVETGSALIHFRKS</sequence>
<dbReference type="InterPro" id="IPR011764">
    <property type="entry name" value="Biotin_carboxylation_dom"/>
</dbReference>
<dbReference type="InterPro" id="IPR005481">
    <property type="entry name" value="BC-like_N"/>
</dbReference>
<feature type="domain" description="ATP-grasp" evidence="9">
    <location>
        <begin position="120"/>
        <end position="317"/>
    </location>
</feature>
<organism evidence="11 12">
    <name type="scientific">Desulfopila aestuarii DSM 18488</name>
    <dbReference type="NCBI Taxonomy" id="1121416"/>
    <lineage>
        <taxon>Bacteria</taxon>
        <taxon>Pseudomonadati</taxon>
        <taxon>Thermodesulfobacteriota</taxon>
        <taxon>Desulfobulbia</taxon>
        <taxon>Desulfobulbales</taxon>
        <taxon>Desulfocapsaceae</taxon>
        <taxon>Desulfopila</taxon>
    </lineage>
</organism>
<dbReference type="SUPFAM" id="SSF52440">
    <property type="entry name" value="PreATP-grasp domain"/>
    <property type="match status" value="1"/>
</dbReference>
<evidence type="ECO:0000313" key="12">
    <source>
        <dbReference type="Proteomes" id="UP000184603"/>
    </source>
</evidence>
<dbReference type="SUPFAM" id="SSF51230">
    <property type="entry name" value="Single hybrid motif"/>
    <property type="match status" value="1"/>
</dbReference>
<dbReference type="NCBIfam" id="NF006367">
    <property type="entry name" value="PRK08591.1"/>
    <property type="match status" value="1"/>
</dbReference>
<keyword evidence="3 7" id="KW-0547">Nucleotide-binding</keyword>
<dbReference type="FunFam" id="3.30.1490.20:FF:000003">
    <property type="entry name" value="acetyl-CoA carboxylase isoform X1"/>
    <property type="match status" value="1"/>
</dbReference>
<comment type="cofactor">
    <cofactor evidence="1">
        <name>biotin</name>
        <dbReference type="ChEBI" id="CHEBI:57586"/>
    </cofactor>
</comment>
<dbReference type="GO" id="GO:0005524">
    <property type="term" value="F:ATP binding"/>
    <property type="evidence" value="ECO:0007669"/>
    <property type="project" value="UniProtKB-UniRule"/>
</dbReference>
<protein>
    <submittedName>
        <fullName evidence="11">Propionyl-CoA carboxylase alpha chain</fullName>
    </submittedName>
</protein>
<evidence type="ECO:0000256" key="5">
    <source>
        <dbReference type="ARBA" id="ARBA00022946"/>
    </source>
</evidence>
<dbReference type="InterPro" id="IPR050856">
    <property type="entry name" value="Biotin_carboxylase_complex"/>
</dbReference>
<dbReference type="Gene3D" id="2.40.50.100">
    <property type="match status" value="1"/>
</dbReference>
<name>A0A1M7YEC3_9BACT</name>
<dbReference type="InterPro" id="IPR000089">
    <property type="entry name" value="Biotin_lipoyl"/>
</dbReference>
<dbReference type="SMART" id="SM00878">
    <property type="entry name" value="Biotin_carb_C"/>
    <property type="match status" value="1"/>
</dbReference>
<dbReference type="AlphaFoldDB" id="A0A1M7YEC3"/>